<dbReference type="RefSeq" id="WP_123139935.1">
    <property type="nucleotide sequence ID" value="NZ_NRRH01000006.1"/>
</dbReference>
<dbReference type="AlphaFoldDB" id="A0A4R4AHS6"/>
<organism evidence="2 3">
    <name type="scientific">Marichromatium gracile</name>
    <name type="common">Chromatium gracile</name>
    <dbReference type="NCBI Taxonomy" id="1048"/>
    <lineage>
        <taxon>Bacteria</taxon>
        <taxon>Pseudomonadati</taxon>
        <taxon>Pseudomonadota</taxon>
        <taxon>Gammaproteobacteria</taxon>
        <taxon>Chromatiales</taxon>
        <taxon>Chromatiaceae</taxon>
        <taxon>Marichromatium</taxon>
    </lineage>
</organism>
<protein>
    <submittedName>
        <fullName evidence="2">Putative hydrolase of the HAD superfamily</fullName>
    </submittedName>
</protein>
<accession>A0A4R4AHS6</accession>
<evidence type="ECO:0000313" key="2">
    <source>
        <dbReference type="EMBL" id="TCW38299.1"/>
    </source>
</evidence>
<gene>
    <name evidence="2" type="ORF">EDC29_102191</name>
</gene>
<reference evidence="2 3" key="1">
    <citation type="submission" date="2019-03" db="EMBL/GenBank/DDBJ databases">
        <title>Genomic Encyclopedia of Type Strains, Phase IV (KMG-IV): sequencing the most valuable type-strain genomes for metagenomic binning, comparative biology and taxonomic classification.</title>
        <authorList>
            <person name="Goeker M."/>
        </authorList>
    </citation>
    <scope>NUCLEOTIDE SEQUENCE [LARGE SCALE GENOMIC DNA]</scope>
    <source>
        <strain evidence="2 3">DSM 203</strain>
    </source>
</reference>
<dbReference type="Proteomes" id="UP000295247">
    <property type="component" value="Unassembled WGS sequence"/>
</dbReference>
<dbReference type="NCBIfam" id="TIGR01549">
    <property type="entry name" value="HAD-SF-IA-v1"/>
    <property type="match status" value="1"/>
</dbReference>
<dbReference type="SFLD" id="SFLDG01129">
    <property type="entry name" value="C1.5:_HAD__Beta-PGM__Phosphata"/>
    <property type="match status" value="1"/>
</dbReference>
<dbReference type="InterPro" id="IPR006439">
    <property type="entry name" value="HAD-SF_hydro_IA"/>
</dbReference>
<dbReference type="PANTHER" id="PTHR43316">
    <property type="entry name" value="HYDROLASE, HALOACID DELAHOGENASE-RELATED"/>
    <property type="match status" value="1"/>
</dbReference>
<dbReference type="SFLD" id="SFLDS00003">
    <property type="entry name" value="Haloacid_Dehalogenase"/>
    <property type="match status" value="1"/>
</dbReference>
<dbReference type="SUPFAM" id="SSF56784">
    <property type="entry name" value="HAD-like"/>
    <property type="match status" value="1"/>
</dbReference>
<dbReference type="Gene3D" id="3.40.50.1000">
    <property type="entry name" value="HAD superfamily/HAD-like"/>
    <property type="match status" value="1"/>
</dbReference>
<dbReference type="InterPro" id="IPR023214">
    <property type="entry name" value="HAD_sf"/>
</dbReference>
<dbReference type="PANTHER" id="PTHR43316:SF3">
    <property type="entry name" value="HALOACID DEHALOGENASE, TYPE II (AFU_ORTHOLOGUE AFUA_2G07750)-RELATED"/>
    <property type="match status" value="1"/>
</dbReference>
<sequence>MSVPPLRLITLDLDDTLWPCKPVIEGAERALHDWLRAVAPRLAEAHDITALRRHRQRLAERLPHHAHDLGEIRLRSLRLLLARHGYRVGLAEAGLRLFLDHRNRVTPYPDVIPALRMLGRHYRLISLTNGNAEVQATPLRGLFAHSLNAVDVGAAKPDPALFERALALAGCRPEEALHLGDDPERDVAAARACGLRAAWIDRDLRPWPEGLAPPGWRATDLAEVVGRLVP</sequence>
<dbReference type="EMBL" id="SMDC01000002">
    <property type="protein sequence ID" value="TCW38299.1"/>
    <property type="molecule type" value="Genomic_DNA"/>
</dbReference>
<dbReference type="InterPro" id="IPR036412">
    <property type="entry name" value="HAD-like_sf"/>
</dbReference>
<dbReference type="Gene3D" id="1.20.120.1600">
    <property type="match status" value="1"/>
</dbReference>
<evidence type="ECO:0000256" key="1">
    <source>
        <dbReference type="ARBA" id="ARBA00022801"/>
    </source>
</evidence>
<name>A0A4R4AHS6_MARGR</name>
<dbReference type="PRINTS" id="PR00413">
    <property type="entry name" value="HADHALOGNASE"/>
</dbReference>
<dbReference type="InterPro" id="IPR051540">
    <property type="entry name" value="S-2-haloacid_dehalogenase"/>
</dbReference>
<dbReference type="NCBIfam" id="TIGR01509">
    <property type="entry name" value="HAD-SF-IA-v3"/>
    <property type="match status" value="1"/>
</dbReference>
<dbReference type="Pfam" id="PF00702">
    <property type="entry name" value="Hydrolase"/>
    <property type="match status" value="1"/>
</dbReference>
<evidence type="ECO:0000313" key="3">
    <source>
        <dbReference type="Proteomes" id="UP000295247"/>
    </source>
</evidence>
<keyword evidence="1 2" id="KW-0378">Hydrolase</keyword>
<proteinExistence type="predicted"/>
<comment type="caution">
    <text evidence="2">The sequence shown here is derived from an EMBL/GenBank/DDBJ whole genome shotgun (WGS) entry which is preliminary data.</text>
</comment>
<dbReference type="GO" id="GO:0016787">
    <property type="term" value="F:hydrolase activity"/>
    <property type="evidence" value="ECO:0007669"/>
    <property type="project" value="UniProtKB-KW"/>
</dbReference>